<dbReference type="Pfam" id="PF05724">
    <property type="entry name" value="TPMT"/>
    <property type="match status" value="1"/>
</dbReference>
<evidence type="ECO:0000256" key="2">
    <source>
        <dbReference type="ARBA" id="ARBA00022679"/>
    </source>
</evidence>
<dbReference type="Proteomes" id="UP000314982">
    <property type="component" value="Unassembled WGS sequence"/>
</dbReference>
<name>A0A4W5NJF3_9TELE</name>
<dbReference type="PROSITE" id="PS51585">
    <property type="entry name" value="SAM_MT_TPMT"/>
    <property type="match status" value="1"/>
</dbReference>
<dbReference type="InterPro" id="IPR029063">
    <property type="entry name" value="SAM-dependent_MTases_sf"/>
</dbReference>
<keyword evidence="1" id="KW-0489">Methyltransferase</keyword>
<dbReference type="SUPFAM" id="SSF53335">
    <property type="entry name" value="S-adenosyl-L-methionine-dependent methyltransferases"/>
    <property type="match status" value="1"/>
</dbReference>
<dbReference type="PANTHER" id="PTHR10259:SF11">
    <property type="entry name" value="THIOPURINE S-METHYLTRANSFERASE"/>
    <property type="match status" value="1"/>
</dbReference>
<dbReference type="Gene3D" id="3.40.50.150">
    <property type="entry name" value="Vaccinia Virus protein VP39"/>
    <property type="match status" value="1"/>
</dbReference>
<reference evidence="4" key="2">
    <citation type="submission" date="2025-08" db="UniProtKB">
        <authorList>
            <consortium name="Ensembl"/>
        </authorList>
    </citation>
    <scope>IDENTIFICATION</scope>
</reference>
<keyword evidence="2" id="KW-0808">Transferase</keyword>
<dbReference type="Ensembl" id="ENSHHUT00000053959.1">
    <property type="protein sequence ID" value="ENSHHUP00000052121.1"/>
    <property type="gene ID" value="ENSHHUG00000031325.1"/>
</dbReference>
<keyword evidence="5" id="KW-1185">Reference proteome</keyword>
<dbReference type="GeneTree" id="ENSGT00390000016823"/>
<dbReference type="GO" id="GO:0008119">
    <property type="term" value="F:thiopurine S-methyltransferase activity"/>
    <property type="evidence" value="ECO:0007669"/>
    <property type="project" value="TreeGrafter"/>
</dbReference>
<reference evidence="4" key="3">
    <citation type="submission" date="2025-09" db="UniProtKB">
        <authorList>
            <consortium name="Ensembl"/>
        </authorList>
    </citation>
    <scope>IDENTIFICATION</scope>
</reference>
<evidence type="ECO:0000256" key="3">
    <source>
        <dbReference type="ARBA" id="ARBA00022691"/>
    </source>
</evidence>
<dbReference type="InterPro" id="IPR008854">
    <property type="entry name" value="TPMT"/>
</dbReference>
<evidence type="ECO:0000313" key="5">
    <source>
        <dbReference type="Proteomes" id="UP000314982"/>
    </source>
</evidence>
<evidence type="ECO:0000313" key="4">
    <source>
        <dbReference type="Ensembl" id="ENSHHUP00000052121.1"/>
    </source>
</evidence>
<dbReference type="PANTHER" id="PTHR10259">
    <property type="entry name" value="THIOPURINE S-METHYLTRANSFERASE"/>
    <property type="match status" value="1"/>
</dbReference>
<evidence type="ECO:0000256" key="1">
    <source>
        <dbReference type="ARBA" id="ARBA00022603"/>
    </source>
</evidence>
<protein>
    <recommendedName>
        <fullName evidence="6">Thiopurine S-methyltransferase</fullName>
    </recommendedName>
</protein>
<dbReference type="GO" id="GO:0032259">
    <property type="term" value="P:methylation"/>
    <property type="evidence" value="ECO:0007669"/>
    <property type="project" value="UniProtKB-KW"/>
</dbReference>
<organism evidence="4 5">
    <name type="scientific">Hucho hucho</name>
    <name type="common">huchen</name>
    <dbReference type="NCBI Taxonomy" id="62062"/>
    <lineage>
        <taxon>Eukaryota</taxon>
        <taxon>Metazoa</taxon>
        <taxon>Chordata</taxon>
        <taxon>Craniata</taxon>
        <taxon>Vertebrata</taxon>
        <taxon>Euteleostomi</taxon>
        <taxon>Actinopterygii</taxon>
        <taxon>Neopterygii</taxon>
        <taxon>Teleostei</taxon>
        <taxon>Protacanthopterygii</taxon>
        <taxon>Salmoniformes</taxon>
        <taxon>Salmonidae</taxon>
        <taxon>Salmoninae</taxon>
        <taxon>Hucho</taxon>
    </lineage>
</organism>
<proteinExistence type="predicted"/>
<evidence type="ECO:0008006" key="6">
    <source>
        <dbReference type="Google" id="ProtNLM"/>
    </source>
</evidence>
<keyword evidence="3" id="KW-0949">S-adenosyl-L-methionine</keyword>
<accession>A0A4W5NJF3</accession>
<dbReference type="AlphaFoldDB" id="A0A4W5NJF3"/>
<dbReference type="STRING" id="62062.ENSHHUP00000052121"/>
<sequence length="184" mass="21458">RMLESYIDKVLCGRKEVQFFFPLWESYMGHSVVGVDIAEMGIRQFFEDQKLIYSEEVVPAIPGAKVYRDSDGKIYLYQCDLYKFSSHRGSLVAINPRDREKYAALIMSSMDKACRYLLDTFLYNSELFKGKIFPEKAAQMIFVFHLSCDIEFIQSSDALPDVKHKEWGFDVFIERVHLFTPKTS</sequence>
<reference evidence="5" key="1">
    <citation type="submission" date="2018-06" db="EMBL/GenBank/DDBJ databases">
        <title>Genome assembly of Danube salmon.</title>
        <authorList>
            <person name="Macqueen D.J."/>
            <person name="Gundappa M.K."/>
        </authorList>
    </citation>
    <scope>NUCLEOTIDE SEQUENCE [LARGE SCALE GENOMIC DNA]</scope>
</reference>